<sequence length="93" mass="10208">MGQNPHSDPVISFIISTTIFGVISSFAAGLFTKLIAKTSNLNVNYILAFIIAGFATFSFFKSEGNHWTQLLAIFIFAPVSILGGLFYNKQNKK</sequence>
<keyword evidence="1" id="KW-0472">Membrane</keyword>
<feature type="transmembrane region" description="Helical" evidence="1">
    <location>
        <begin position="66"/>
        <end position="87"/>
    </location>
</feature>
<name>A0A086A9T5_9FLAO</name>
<keyword evidence="1" id="KW-0812">Transmembrane</keyword>
<proteinExistence type="predicted"/>
<evidence type="ECO:0000313" key="3">
    <source>
        <dbReference type="Proteomes" id="UP000028705"/>
    </source>
</evidence>
<comment type="caution">
    <text evidence="2">The sequence shown here is derived from an EMBL/GenBank/DDBJ whole genome shotgun (WGS) entry which is preliminary data.</text>
</comment>
<reference evidence="2 3" key="1">
    <citation type="submission" date="2014-07" db="EMBL/GenBank/DDBJ databases">
        <title>Genome of Chryseobacterium soli DSM 19298.</title>
        <authorList>
            <person name="Stropko S.J."/>
            <person name="Pipes S.E."/>
            <person name="Newman J."/>
        </authorList>
    </citation>
    <scope>NUCLEOTIDE SEQUENCE [LARGE SCALE GENOMIC DNA]</scope>
    <source>
        <strain evidence="2 3">DSM 19298</strain>
    </source>
</reference>
<keyword evidence="1" id="KW-1133">Transmembrane helix</keyword>
<feature type="transmembrane region" description="Helical" evidence="1">
    <location>
        <begin position="43"/>
        <end position="60"/>
    </location>
</feature>
<dbReference type="Proteomes" id="UP000028705">
    <property type="component" value="Unassembled WGS sequence"/>
</dbReference>
<accession>A0A086A9T5</accession>
<evidence type="ECO:0000256" key="1">
    <source>
        <dbReference type="SAM" id="Phobius"/>
    </source>
</evidence>
<dbReference type="AlphaFoldDB" id="A0A086A9T5"/>
<keyword evidence="3" id="KW-1185">Reference proteome</keyword>
<protein>
    <submittedName>
        <fullName evidence="2">Uncharacterized protein</fullName>
    </submittedName>
</protein>
<organism evidence="2 3">
    <name type="scientific">Chryseobacterium soli</name>
    <dbReference type="NCBI Taxonomy" id="445961"/>
    <lineage>
        <taxon>Bacteria</taxon>
        <taxon>Pseudomonadati</taxon>
        <taxon>Bacteroidota</taxon>
        <taxon>Flavobacteriia</taxon>
        <taxon>Flavobacteriales</taxon>
        <taxon>Weeksellaceae</taxon>
        <taxon>Chryseobacterium group</taxon>
        <taxon>Chryseobacterium</taxon>
    </lineage>
</organism>
<dbReference type="EMBL" id="JPRH01000002">
    <property type="protein sequence ID" value="KFF13449.1"/>
    <property type="molecule type" value="Genomic_DNA"/>
</dbReference>
<gene>
    <name evidence="2" type="ORF">IW15_06555</name>
</gene>
<feature type="transmembrane region" description="Helical" evidence="1">
    <location>
        <begin position="12"/>
        <end position="31"/>
    </location>
</feature>
<evidence type="ECO:0000313" key="2">
    <source>
        <dbReference type="EMBL" id="KFF13449.1"/>
    </source>
</evidence>